<dbReference type="HOGENOM" id="CLU_2609814_0_0_1"/>
<evidence type="ECO:0000313" key="1">
    <source>
        <dbReference type="EnsemblPlants" id="OBART04G06520.1"/>
    </source>
</evidence>
<dbReference type="Proteomes" id="UP000026960">
    <property type="component" value="Chromosome 4"/>
</dbReference>
<protein>
    <submittedName>
        <fullName evidence="1">Uncharacterized protein</fullName>
    </submittedName>
</protein>
<organism evidence="1">
    <name type="scientific">Oryza barthii</name>
    <dbReference type="NCBI Taxonomy" id="65489"/>
    <lineage>
        <taxon>Eukaryota</taxon>
        <taxon>Viridiplantae</taxon>
        <taxon>Streptophyta</taxon>
        <taxon>Embryophyta</taxon>
        <taxon>Tracheophyta</taxon>
        <taxon>Spermatophyta</taxon>
        <taxon>Magnoliopsida</taxon>
        <taxon>Liliopsida</taxon>
        <taxon>Poales</taxon>
        <taxon>Poaceae</taxon>
        <taxon>BOP clade</taxon>
        <taxon>Oryzoideae</taxon>
        <taxon>Oryzeae</taxon>
        <taxon>Oryzinae</taxon>
        <taxon>Oryza</taxon>
    </lineage>
</organism>
<sequence length="79" mass="8601">MAKGVNSASSAEGWNGNASSGQIFVTIAPDHFGPILEDHDPKRNLCKVWGAHFPHVARTEDRSTHNSQSVALSRVYLDI</sequence>
<dbReference type="AlphaFoldDB" id="A0A0D3FTT7"/>
<dbReference type="PaxDb" id="65489-OBART04G06520.1"/>
<proteinExistence type="predicted"/>
<name>A0A0D3FTT7_9ORYZ</name>
<evidence type="ECO:0000313" key="2">
    <source>
        <dbReference type="Proteomes" id="UP000026960"/>
    </source>
</evidence>
<dbReference type="GO" id="GO:0061630">
    <property type="term" value="F:ubiquitin protein ligase activity"/>
    <property type="evidence" value="ECO:0007669"/>
    <property type="project" value="TreeGrafter"/>
</dbReference>
<dbReference type="GO" id="GO:0016567">
    <property type="term" value="P:protein ubiquitination"/>
    <property type="evidence" value="ECO:0007669"/>
    <property type="project" value="TreeGrafter"/>
</dbReference>
<dbReference type="Gramene" id="OBART04G06520.1">
    <property type="protein sequence ID" value="OBART04G06520.1"/>
    <property type="gene ID" value="OBART04G06520"/>
</dbReference>
<accession>A0A0D3FTT7</accession>
<dbReference type="GO" id="GO:0044027">
    <property type="term" value="P:negative regulation of gene expression via chromosomal CpG island methylation"/>
    <property type="evidence" value="ECO:0007669"/>
    <property type="project" value="TreeGrafter"/>
</dbReference>
<dbReference type="STRING" id="65489.A0A0D3FTT7"/>
<reference evidence="1" key="1">
    <citation type="journal article" date="2009" name="Rice">
        <title>De Novo Next Generation Sequencing of Plant Genomes.</title>
        <authorList>
            <person name="Rounsley S."/>
            <person name="Marri P.R."/>
            <person name="Yu Y."/>
            <person name="He R."/>
            <person name="Sisneros N."/>
            <person name="Goicoechea J.L."/>
            <person name="Lee S.J."/>
            <person name="Angelova A."/>
            <person name="Kudrna D."/>
            <person name="Luo M."/>
            <person name="Affourtit J."/>
            <person name="Desany B."/>
            <person name="Knight J."/>
            <person name="Niazi F."/>
            <person name="Egholm M."/>
            <person name="Wing R.A."/>
        </authorList>
    </citation>
    <scope>NUCLEOTIDE SEQUENCE [LARGE SCALE GENOMIC DNA]</scope>
    <source>
        <strain evidence="1">cv. IRGC 105608</strain>
    </source>
</reference>
<reference evidence="1" key="2">
    <citation type="submission" date="2015-03" db="UniProtKB">
        <authorList>
            <consortium name="EnsemblPlants"/>
        </authorList>
    </citation>
    <scope>IDENTIFICATION</scope>
</reference>
<dbReference type="PANTHER" id="PTHR14140:SF27">
    <property type="entry name" value="OS04G0289800 PROTEIN"/>
    <property type="match status" value="1"/>
</dbReference>
<keyword evidence="2" id="KW-1185">Reference proteome</keyword>
<dbReference type="InterPro" id="IPR045134">
    <property type="entry name" value="UHRF1/2-like"/>
</dbReference>
<dbReference type="EnsemblPlants" id="OBART04G06520.1">
    <property type="protein sequence ID" value="OBART04G06520.1"/>
    <property type="gene ID" value="OBART04G06520"/>
</dbReference>
<dbReference type="PANTHER" id="PTHR14140">
    <property type="entry name" value="E3 UBIQUITIN-PROTEIN LIGASE UHRF-RELATED"/>
    <property type="match status" value="1"/>
</dbReference>